<keyword evidence="3" id="KW-1185">Reference proteome</keyword>
<name>A0ABX9LJU6_9ACTN</name>
<dbReference type="Pfam" id="PF13091">
    <property type="entry name" value="PLDc_2"/>
    <property type="match status" value="1"/>
</dbReference>
<feature type="domain" description="Phospholipase D-like" evidence="1">
    <location>
        <begin position="61"/>
        <end position="157"/>
    </location>
</feature>
<dbReference type="InterPro" id="IPR025202">
    <property type="entry name" value="PLD-like_dom"/>
</dbReference>
<sequence>MGLRADSILSTALLAELIHPGPKLWLVSGWITDVEVLDNRHGTLDGLLGDDPPAMCQLSDLLNLIAAAGAQLHVVTRPDQHNHAFVNRLRAAVADKRHLYITFDPKVHEKTLCGRNWMLTGSMNFTISGLGDNEESVTYRVDDPAVAQAQLDFAERWKEQA</sequence>
<gene>
    <name evidence="2" type="ORF">DI270_014550</name>
</gene>
<reference evidence="2 3" key="1">
    <citation type="submission" date="2018-08" db="EMBL/GenBank/DDBJ databases">
        <title>Microbispora. triticiradicis sp. nov., a novel actinomycete isolated from the root of wheat (Triticum aestivum L.)).</title>
        <authorList>
            <person name="Han C."/>
        </authorList>
    </citation>
    <scope>NUCLEOTIDE SEQUENCE [LARGE SCALE GENOMIC DNA]</scope>
    <source>
        <strain evidence="2 3">NEAU-HRDPA2-9</strain>
    </source>
</reference>
<comment type="caution">
    <text evidence="2">The sequence shown here is derived from an EMBL/GenBank/DDBJ whole genome shotgun (WGS) entry which is preliminary data.</text>
</comment>
<evidence type="ECO:0000313" key="2">
    <source>
        <dbReference type="EMBL" id="RGA04255.1"/>
    </source>
</evidence>
<organism evidence="2 3">
    <name type="scientific">Microbispora triticiradicis</name>
    <dbReference type="NCBI Taxonomy" id="2200763"/>
    <lineage>
        <taxon>Bacteria</taxon>
        <taxon>Bacillati</taxon>
        <taxon>Actinomycetota</taxon>
        <taxon>Actinomycetes</taxon>
        <taxon>Streptosporangiales</taxon>
        <taxon>Streptosporangiaceae</taxon>
        <taxon>Microbispora</taxon>
    </lineage>
</organism>
<dbReference type="EMBL" id="QFZU02000063">
    <property type="protein sequence ID" value="RGA04255.1"/>
    <property type="molecule type" value="Genomic_DNA"/>
</dbReference>
<accession>A0ABX9LJU6</accession>
<evidence type="ECO:0000259" key="1">
    <source>
        <dbReference type="Pfam" id="PF13091"/>
    </source>
</evidence>
<dbReference type="Proteomes" id="UP000262538">
    <property type="component" value="Unassembled WGS sequence"/>
</dbReference>
<proteinExistence type="predicted"/>
<dbReference type="SUPFAM" id="SSF56024">
    <property type="entry name" value="Phospholipase D/nuclease"/>
    <property type="match status" value="1"/>
</dbReference>
<dbReference type="Gene3D" id="3.30.870.10">
    <property type="entry name" value="Endonuclease Chain A"/>
    <property type="match status" value="1"/>
</dbReference>
<evidence type="ECO:0000313" key="3">
    <source>
        <dbReference type="Proteomes" id="UP000262538"/>
    </source>
</evidence>
<dbReference type="NCBIfam" id="NF041068">
    <property type="entry name" value="DpdK"/>
    <property type="match status" value="1"/>
</dbReference>
<protein>
    <submittedName>
        <fullName evidence="2">Phosphatidylserine/phosphatidylglycerophosphate/ cardiolipin synthase family protein</fullName>
    </submittedName>
</protein>